<proteinExistence type="predicted"/>
<reference evidence="2" key="1">
    <citation type="journal article" date="2023" name="Mol. Phylogenet. Evol.">
        <title>Genome-scale phylogeny and comparative genomics of the fungal order Sordariales.</title>
        <authorList>
            <person name="Hensen N."/>
            <person name="Bonometti L."/>
            <person name="Westerberg I."/>
            <person name="Brannstrom I.O."/>
            <person name="Guillou S."/>
            <person name="Cros-Aarteil S."/>
            <person name="Calhoun S."/>
            <person name="Haridas S."/>
            <person name="Kuo A."/>
            <person name="Mondo S."/>
            <person name="Pangilinan J."/>
            <person name="Riley R."/>
            <person name="LaButti K."/>
            <person name="Andreopoulos B."/>
            <person name="Lipzen A."/>
            <person name="Chen C."/>
            <person name="Yan M."/>
            <person name="Daum C."/>
            <person name="Ng V."/>
            <person name="Clum A."/>
            <person name="Steindorff A."/>
            <person name="Ohm R.A."/>
            <person name="Martin F."/>
            <person name="Silar P."/>
            <person name="Natvig D.O."/>
            <person name="Lalanne C."/>
            <person name="Gautier V."/>
            <person name="Ament-Velasquez S.L."/>
            <person name="Kruys A."/>
            <person name="Hutchinson M.I."/>
            <person name="Powell A.J."/>
            <person name="Barry K."/>
            <person name="Miller A.N."/>
            <person name="Grigoriev I.V."/>
            <person name="Debuchy R."/>
            <person name="Gladieux P."/>
            <person name="Hiltunen Thoren M."/>
            <person name="Johannesson H."/>
        </authorList>
    </citation>
    <scope>NUCLEOTIDE SEQUENCE</scope>
    <source>
        <strain evidence="2">SMH4131-1</strain>
    </source>
</reference>
<keyword evidence="3" id="KW-1185">Reference proteome</keyword>
<sequence>MDKKTSPKLLQAEFLPAQEEQGNPPSRKRRLDSNDDAEPRAKRAQTTQPTSEPARLTRKNLALFDKMGKKNDSQDSTTASKTTSTTTSCFAVQAFKNGILPPLHSKPPTNLEDIQKRFARSRETASPPEARHKQYVNGVGKAGNEATMVVKTSKYLLKDYHDDDDDEAYNQSFNRSFTGFPKGIGFNNGLSAPQPDFVEGL</sequence>
<protein>
    <submittedName>
        <fullName evidence="2">Uncharacterized protein</fullName>
    </submittedName>
</protein>
<organism evidence="2 3">
    <name type="scientific">Cercophora scortea</name>
    <dbReference type="NCBI Taxonomy" id="314031"/>
    <lineage>
        <taxon>Eukaryota</taxon>
        <taxon>Fungi</taxon>
        <taxon>Dikarya</taxon>
        <taxon>Ascomycota</taxon>
        <taxon>Pezizomycotina</taxon>
        <taxon>Sordariomycetes</taxon>
        <taxon>Sordariomycetidae</taxon>
        <taxon>Sordariales</taxon>
        <taxon>Lasiosphaeriaceae</taxon>
        <taxon>Cercophora</taxon>
    </lineage>
</organism>
<feature type="compositionally biased region" description="Basic and acidic residues" evidence="1">
    <location>
        <begin position="31"/>
        <end position="41"/>
    </location>
</feature>
<accession>A0AAE0J5K6</accession>
<feature type="compositionally biased region" description="Low complexity" evidence="1">
    <location>
        <begin position="76"/>
        <end position="85"/>
    </location>
</feature>
<dbReference type="AlphaFoldDB" id="A0AAE0J5K6"/>
<name>A0AAE0J5K6_9PEZI</name>
<evidence type="ECO:0000313" key="2">
    <source>
        <dbReference type="EMBL" id="KAK3336960.1"/>
    </source>
</evidence>
<dbReference type="Proteomes" id="UP001286456">
    <property type="component" value="Unassembled WGS sequence"/>
</dbReference>
<evidence type="ECO:0000256" key="1">
    <source>
        <dbReference type="SAM" id="MobiDB-lite"/>
    </source>
</evidence>
<evidence type="ECO:0000313" key="3">
    <source>
        <dbReference type="Proteomes" id="UP001286456"/>
    </source>
</evidence>
<feature type="region of interest" description="Disordered" evidence="1">
    <location>
        <begin position="1"/>
        <end position="85"/>
    </location>
</feature>
<comment type="caution">
    <text evidence="2">The sequence shown here is derived from an EMBL/GenBank/DDBJ whole genome shotgun (WGS) entry which is preliminary data.</text>
</comment>
<reference evidence="2" key="2">
    <citation type="submission" date="2023-06" db="EMBL/GenBank/DDBJ databases">
        <authorList>
            <consortium name="Lawrence Berkeley National Laboratory"/>
            <person name="Haridas S."/>
            <person name="Hensen N."/>
            <person name="Bonometti L."/>
            <person name="Westerberg I."/>
            <person name="Brannstrom I.O."/>
            <person name="Guillou S."/>
            <person name="Cros-Aarteil S."/>
            <person name="Calhoun S."/>
            <person name="Kuo A."/>
            <person name="Mondo S."/>
            <person name="Pangilinan J."/>
            <person name="Riley R."/>
            <person name="Labutti K."/>
            <person name="Andreopoulos B."/>
            <person name="Lipzen A."/>
            <person name="Chen C."/>
            <person name="Yanf M."/>
            <person name="Daum C."/>
            <person name="Ng V."/>
            <person name="Clum A."/>
            <person name="Steindorff A."/>
            <person name="Ohm R."/>
            <person name="Martin F."/>
            <person name="Silar P."/>
            <person name="Natvig D."/>
            <person name="Lalanne C."/>
            <person name="Gautier V."/>
            <person name="Ament-Velasquez S.L."/>
            <person name="Kruys A."/>
            <person name="Hutchinson M.I."/>
            <person name="Powell A.J."/>
            <person name="Barry K."/>
            <person name="Miller A.N."/>
            <person name="Grigoriev I.V."/>
            <person name="Debuchy R."/>
            <person name="Gladieux P."/>
            <person name="Thoren M.H."/>
            <person name="Johannesson H."/>
        </authorList>
    </citation>
    <scope>NUCLEOTIDE SEQUENCE</scope>
    <source>
        <strain evidence="2">SMH4131-1</strain>
    </source>
</reference>
<gene>
    <name evidence="2" type="ORF">B0T19DRAFT_437661</name>
</gene>
<dbReference type="EMBL" id="JAUEPO010000001">
    <property type="protein sequence ID" value="KAK3336960.1"/>
    <property type="molecule type" value="Genomic_DNA"/>
</dbReference>